<reference evidence="2" key="1">
    <citation type="journal article" date="2020" name="Stud. Mycol.">
        <title>101 Dothideomycetes genomes: a test case for predicting lifestyles and emergence of pathogens.</title>
        <authorList>
            <person name="Haridas S."/>
            <person name="Albert R."/>
            <person name="Binder M."/>
            <person name="Bloem J."/>
            <person name="Labutti K."/>
            <person name="Salamov A."/>
            <person name="Andreopoulos B."/>
            <person name="Baker S."/>
            <person name="Barry K."/>
            <person name="Bills G."/>
            <person name="Bluhm B."/>
            <person name="Cannon C."/>
            <person name="Castanera R."/>
            <person name="Culley D."/>
            <person name="Daum C."/>
            <person name="Ezra D."/>
            <person name="Gonzalez J."/>
            <person name="Henrissat B."/>
            <person name="Kuo A."/>
            <person name="Liang C."/>
            <person name="Lipzen A."/>
            <person name="Lutzoni F."/>
            <person name="Magnuson J."/>
            <person name="Mondo S."/>
            <person name="Nolan M."/>
            <person name="Ohm R."/>
            <person name="Pangilinan J."/>
            <person name="Park H.-J."/>
            <person name="Ramirez L."/>
            <person name="Alfaro M."/>
            <person name="Sun H."/>
            <person name="Tritt A."/>
            <person name="Yoshinaga Y."/>
            <person name="Zwiers L.-H."/>
            <person name="Turgeon B."/>
            <person name="Goodwin S."/>
            <person name="Spatafora J."/>
            <person name="Crous P."/>
            <person name="Grigoriev I."/>
        </authorList>
    </citation>
    <scope>NUCLEOTIDE SEQUENCE</scope>
    <source>
        <strain evidence="2">ATCC 74209</strain>
    </source>
</reference>
<protein>
    <submittedName>
        <fullName evidence="2">Uncharacterized protein</fullName>
    </submittedName>
</protein>
<keyword evidence="3" id="KW-1185">Reference proteome</keyword>
<name>A0A9P4JQH6_9PLEO</name>
<dbReference type="Proteomes" id="UP000799536">
    <property type="component" value="Unassembled WGS sequence"/>
</dbReference>
<evidence type="ECO:0000313" key="3">
    <source>
        <dbReference type="Proteomes" id="UP000799536"/>
    </source>
</evidence>
<dbReference type="EMBL" id="ML993901">
    <property type="protein sequence ID" value="KAF2203522.1"/>
    <property type="molecule type" value="Genomic_DNA"/>
</dbReference>
<dbReference type="AlphaFoldDB" id="A0A9P4JQH6"/>
<accession>A0A9P4JQH6</accession>
<organism evidence="2 3">
    <name type="scientific">Delitschia confertaspora ATCC 74209</name>
    <dbReference type="NCBI Taxonomy" id="1513339"/>
    <lineage>
        <taxon>Eukaryota</taxon>
        <taxon>Fungi</taxon>
        <taxon>Dikarya</taxon>
        <taxon>Ascomycota</taxon>
        <taxon>Pezizomycotina</taxon>
        <taxon>Dothideomycetes</taxon>
        <taxon>Pleosporomycetidae</taxon>
        <taxon>Pleosporales</taxon>
        <taxon>Delitschiaceae</taxon>
        <taxon>Delitschia</taxon>
    </lineage>
</organism>
<sequence length="175" mass="19543">MLAPPGFLTFCNPILPCQARRQRIVNMDKCSFAISTPSRMTRRNISGTRRLRTINSTHARPLSMLDYVVAEMVQLQWLVRRRSQVLGAYFRPDEYLYISRLSVFTTSPFLSNLAQSPQPCTYLRKTTLSASSKLSIAPVSKHSGPTSEPTQPSLIRSTETHSAISPRSGGVVISQ</sequence>
<feature type="region of interest" description="Disordered" evidence="1">
    <location>
        <begin position="136"/>
        <end position="175"/>
    </location>
</feature>
<evidence type="ECO:0000256" key="1">
    <source>
        <dbReference type="SAM" id="MobiDB-lite"/>
    </source>
</evidence>
<evidence type="ECO:0000313" key="2">
    <source>
        <dbReference type="EMBL" id="KAF2203522.1"/>
    </source>
</evidence>
<comment type="caution">
    <text evidence="2">The sequence shown here is derived from an EMBL/GenBank/DDBJ whole genome shotgun (WGS) entry which is preliminary data.</text>
</comment>
<gene>
    <name evidence="2" type="ORF">GQ43DRAFT_260509</name>
</gene>
<proteinExistence type="predicted"/>
<feature type="compositionally biased region" description="Polar residues" evidence="1">
    <location>
        <begin position="143"/>
        <end position="165"/>
    </location>
</feature>